<evidence type="ECO:0000256" key="5">
    <source>
        <dbReference type="SAM" id="Phobius"/>
    </source>
</evidence>
<dbReference type="InterPro" id="IPR052165">
    <property type="entry name" value="Membrane_assoc_protease"/>
</dbReference>
<feature type="domain" description="NfeD-like C-terminal" evidence="6">
    <location>
        <begin position="91"/>
        <end position="149"/>
    </location>
</feature>
<evidence type="ECO:0000256" key="1">
    <source>
        <dbReference type="ARBA" id="ARBA00004141"/>
    </source>
</evidence>
<dbReference type="PANTHER" id="PTHR33507:SF3">
    <property type="entry name" value="INNER MEMBRANE PROTEIN YBBJ"/>
    <property type="match status" value="1"/>
</dbReference>
<comment type="caution">
    <text evidence="7">The sequence shown here is derived from an EMBL/GenBank/DDBJ whole genome shotgun (WGS) entry which is preliminary data.</text>
</comment>
<dbReference type="EMBL" id="BSUO01000001">
    <property type="protein sequence ID" value="GMA39539.1"/>
    <property type="molecule type" value="Genomic_DNA"/>
</dbReference>
<dbReference type="Gene3D" id="2.40.50.140">
    <property type="entry name" value="Nucleic acid-binding proteins"/>
    <property type="match status" value="1"/>
</dbReference>
<organism evidence="7 8">
    <name type="scientific">Mobilicoccus caccae</name>
    <dbReference type="NCBI Taxonomy" id="1859295"/>
    <lineage>
        <taxon>Bacteria</taxon>
        <taxon>Bacillati</taxon>
        <taxon>Actinomycetota</taxon>
        <taxon>Actinomycetes</taxon>
        <taxon>Micrococcales</taxon>
        <taxon>Dermatophilaceae</taxon>
        <taxon>Mobilicoccus</taxon>
    </lineage>
</organism>
<dbReference type="Proteomes" id="UP001157126">
    <property type="component" value="Unassembled WGS sequence"/>
</dbReference>
<name>A0ABQ6IS33_9MICO</name>
<accession>A0ABQ6IS33</accession>
<keyword evidence="2 5" id="KW-0812">Transmembrane</keyword>
<keyword evidence="3 5" id="KW-1133">Transmembrane helix</keyword>
<feature type="transmembrane region" description="Helical" evidence="5">
    <location>
        <begin position="31"/>
        <end position="49"/>
    </location>
</feature>
<proteinExistence type="predicted"/>
<evidence type="ECO:0000313" key="7">
    <source>
        <dbReference type="EMBL" id="GMA39539.1"/>
    </source>
</evidence>
<feature type="transmembrane region" description="Helical" evidence="5">
    <location>
        <begin position="55"/>
        <end position="75"/>
    </location>
</feature>
<dbReference type="RefSeq" id="WP_284303429.1">
    <property type="nucleotide sequence ID" value="NZ_BSUO01000001.1"/>
</dbReference>
<keyword evidence="8" id="KW-1185">Reference proteome</keyword>
<dbReference type="SUPFAM" id="SSF141322">
    <property type="entry name" value="NfeD domain-like"/>
    <property type="match status" value="1"/>
</dbReference>
<dbReference type="Pfam" id="PF01957">
    <property type="entry name" value="NfeD"/>
    <property type="match status" value="1"/>
</dbReference>
<protein>
    <submittedName>
        <fullName evidence="7">Membrane protein</fullName>
    </submittedName>
</protein>
<dbReference type="PANTHER" id="PTHR33507">
    <property type="entry name" value="INNER MEMBRANE PROTEIN YBBJ"/>
    <property type="match status" value="1"/>
</dbReference>
<comment type="subcellular location">
    <subcellularLocation>
        <location evidence="1">Membrane</location>
        <topology evidence="1">Multi-pass membrane protein</topology>
    </subcellularLocation>
</comment>
<evidence type="ECO:0000256" key="4">
    <source>
        <dbReference type="ARBA" id="ARBA00023136"/>
    </source>
</evidence>
<dbReference type="InterPro" id="IPR002810">
    <property type="entry name" value="NfeD-like_C"/>
</dbReference>
<reference evidence="8" key="1">
    <citation type="journal article" date="2019" name="Int. J. Syst. Evol. Microbiol.">
        <title>The Global Catalogue of Microorganisms (GCM) 10K type strain sequencing project: providing services to taxonomists for standard genome sequencing and annotation.</title>
        <authorList>
            <consortium name="The Broad Institute Genomics Platform"/>
            <consortium name="The Broad Institute Genome Sequencing Center for Infectious Disease"/>
            <person name="Wu L."/>
            <person name="Ma J."/>
        </authorList>
    </citation>
    <scope>NUCLEOTIDE SEQUENCE [LARGE SCALE GENOMIC DNA]</scope>
    <source>
        <strain evidence="8">NBRC 113072</strain>
    </source>
</reference>
<evidence type="ECO:0000313" key="8">
    <source>
        <dbReference type="Proteomes" id="UP001157126"/>
    </source>
</evidence>
<evidence type="ECO:0000256" key="3">
    <source>
        <dbReference type="ARBA" id="ARBA00022989"/>
    </source>
</evidence>
<gene>
    <name evidence="7" type="ORF">GCM10025883_15840</name>
</gene>
<keyword evidence="4 5" id="KW-0472">Membrane</keyword>
<evidence type="ECO:0000259" key="6">
    <source>
        <dbReference type="Pfam" id="PF01957"/>
    </source>
</evidence>
<feature type="transmembrane region" description="Helical" evidence="5">
    <location>
        <begin position="6"/>
        <end position="24"/>
    </location>
</feature>
<evidence type="ECO:0000256" key="2">
    <source>
        <dbReference type="ARBA" id="ARBA00022692"/>
    </source>
</evidence>
<sequence>MDWDWLSENGWAVWLGLALALGAIEAATADFIFLMLAGGAVAGLVAGVFTESIAIQLIAASITALVLLVTVRPVLKRHMLDRLPGTGMGIETYAGKGAVVTAAVDENDGRVEVDHEEWSARTDRPTIPLPPGTDVTIVRVDGATLVVEPTPGIQDSVAGEDRP</sequence>
<dbReference type="InterPro" id="IPR012340">
    <property type="entry name" value="NA-bd_OB-fold"/>
</dbReference>